<keyword evidence="2" id="KW-1185">Reference proteome</keyword>
<protein>
    <submittedName>
        <fullName evidence="1">Uncharacterized protein</fullName>
    </submittedName>
</protein>
<proteinExistence type="predicted"/>
<sequence>MILQMGNQTHQISNKTTLEEVIQQIQSFMNENDIIVRHVEIDGVPAENWQKSMENGWERIQLVEVKVKTLATMISEVLLSTQDFLDNATPLLEKLGEAFYQEPDKEAWTQLSELFESLQWIIQSVQVMDERQQKDAIMASDSWEAYLKDIYRLDEIIREFSEALENKDHVLVGDLLTYEVEPVFKEMQQKLPEMIPQIPNEVPDHELH</sequence>
<accession>A0ABU9VUF6</accession>
<organism evidence="1 2">
    <name type="scientific">Anoxynatronum sibiricum</name>
    <dbReference type="NCBI Taxonomy" id="210623"/>
    <lineage>
        <taxon>Bacteria</taxon>
        <taxon>Bacillati</taxon>
        <taxon>Bacillota</taxon>
        <taxon>Clostridia</taxon>
        <taxon>Eubacteriales</taxon>
        <taxon>Clostridiaceae</taxon>
        <taxon>Anoxynatronum</taxon>
    </lineage>
</organism>
<evidence type="ECO:0000313" key="2">
    <source>
        <dbReference type="Proteomes" id="UP001407405"/>
    </source>
</evidence>
<dbReference type="RefSeq" id="WP_343186126.1">
    <property type="nucleotide sequence ID" value="NZ_JBCITM010000009.1"/>
</dbReference>
<name>A0ABU9VUF6_9CLOT</name>
<gene>
    <name evidence="1" type="ORF">AAIG11_09965</name>
</gene>
<dbReference type="Proteomes" id="UP001407405">
    <property type="component" value="Unassembled WGS sequence"/>
</dbReference>
<dbReference type="EMBL" id="JBCITM010000009">
    <property type="protein sequence ID" value="MEN1760801.1"/>
    <property type="molecule type" value="Genomic_DNA"/>
</dbReference>
<evidence type="ECO:0000313" key="1">
    <source>
        <dbReference type="EMBL" id="MEN1760801.1"/>
    </source>
</evidence>
<reference evidence="1 2" key="1">
    <citation type="submission" date="2024-04" db="EMBL/GenBank/DDBJ databases">
        <title>Genome sequencing and metabolic network reconstruction of aminoacids and betaine degradation by Anoxynatronum sibiricum.</title>
        <authorList>
            <person name="Detkova E.N."/>
            <person name="Boltjanskaja Y.V."/>
            <person name="Mardanov A.V."/>
            <person name="Kevbrin V."/>
        </authorList>
    </citation>
    <scope>NUCLEOTIDE SEQUENCE [LARGE SCALE GENOMIC DNA]</scope>
    <source>
        <strain evidence="1 2">Z-7981</strain>
    </source>
</reference>
<comment type="caution">
    <text evidence="1">The sequence shown here is derived from an EMBL/GenBank/DDBJ whole genome shotgun (WGS) entry which is preliminary data.</text>
</comment>